<evidence type="ECO:0000313" key="1">
    <source>
        <dbReference type="EMBL" id="SVD71469.1"/>
    </source>
</evidence>
<feature type="non-terminal residue" evidence="1">
    <location>
        <position position="31"/>
    </location>
</feature>
<sequence length="31" mass="3727">MGDLSMAFEFLESMIEQYLKEGYLVFRRIIP</sequence>
<name>A0A382XKX2_9ZZZZ</name>
<dbReference type="AlphaFoldDB" id="A0A382XKX2"/>
<accession>A0A382XKX2</accession>
<protein>
    <submittedName>
        <fullName evidence="1">Uncharacterized protein</fullName>
    </submittedName>
</protein>
<proteinExistence type="predicted"/>
<dbReference type="EMBL" id="UINC01168438">
    <property type="protein sequence ID" value="SVD71469.1"/>
    <property type="molecule type" value="Genomic_DNA"/>
</dbReference>
<reference evidence="1" key="1">
    <citation type="submission" date="2018-05" db="EMBL/GenBank/DDBJ databases">
        <authorList>
            <person name="Lanie J.A."/>
            <person name="Ng W.-L."/>
            <person name="Kazmierczak K.M."/>
            <person name="Andrzejewski T.M."/>
            <person name="Davidsen T.M."/>
            <person name="Wayne K.J."/>
            <person name="Tettelin H."/>
            <person name="Glass J.I."/>
            <person name="Rusch D."/>
            <person name="Podicherti R."/>
            <person name="Tsui H.-C.T."/>
            <person name="Winkler M.E."/>
        </authorList>
    </citation>
    <scope>NUCLEOTIDE SEQUENCE</scope>
</reference>
<organism evidence="1">
    <name type="scientific">marine metagenome</name>
    <dbReference type="NCBI Taxonomy" id="408172"/>
    <lineage>
        <taxon>unclassified sequences</taxon>
        <taxon>metagenomes</taxon>
        <taxon>ecological metagenomes</taxon>
    </lineage>
</organism>
<gene>
    <name evidence="1" type="ORF">METZ01_LOCUS424323</name>
</gene>